<dbReference type="AlphaFoldDB" id="A0A348WAI0"/>
<proteinExistence type="predicted"/>
<accession>A0A348WAI0</accession>
<comment type="caution">
    <text evidence="1">The sequence shown here is derived from an EMBL/GenBank/DDBJ whole genome shotgun (WGS) entry which is preliminary data.</text>
</comment>
<dbReference type="EMBL" id="DMVW01000067">
    <property type="protein sequence ID" value="HAR51542.1"/>
    <property type="molecule type" value="Genomic_DNA"/>
</dbReference>
<organism evidence="1 2">
    <name type="scientific">Roseovarius nubinhibens</name>
    <dbReference type="NCBI Taxonomy" id="314263"/>
    <lineage>
        <taxon>Bacteria</taxon>
        <taxon>Pseudomonadati</taxon>
        <taxon>Pseudomonadota</taxon>
        <taxon>Alphaproteobacteria</taxon>
        <taxon>Rhodobacterales</taxon>
        <taxon>Roseobacteraceae</taxon>
        <taxon>Roseovarius</taxon>
    </lineage>
</organism>
<evidence type="ECO:0000313" key="2">
    <source>
        <dbReference type="Proteomes" id="UP000264719"/>
    </source>
</evidence>
<dbReference type="Proteomes" id="UP000264719">
    <property type="component" value="Unassembled WGS sequence"/>
</dbReference>
<reference evidence="1 2" key="1">
    <citation type="journal article" date="2018" name="Nat. Biotechnol.">
        <title>A standardized bacterial taxonomy based on genome phylogeny substantially revises the tree of life.</title>
        <authorList>
            <person name="Parks D.H."/>
            <person name="Chuvochina M."/>
            <person name="Waite D.W."/>
            <person name="Rinke C."/>
            <person name="Skarshewski A."/>
            <person name="Chaumeil P.A."/>
            <person name="Hugenholtz P."/>
        </authorList>
    </citation>
    <scope>NUCLEOTIDE SEQUENCE [LARGE SCALE GENOMIC DNA]</scope>
    <source>
        <strain evidence="1">UBA9169</strain>
    </source>
</reference>
<protein>
    <submittedName>
        <fullName evidence="1">Uncharacterized protein</fullName>
    </submittedName>
</protein>
<name>A0A348WAI0_9RHOB</name>
<sequence>MGLGMLTAGAAQAELYPYPTNENYCPAGFQPVVMGGVICCGKPTSNVTYSQMMTHPAPKKKIYAKRKTYSARAHCAEGVKGCS</sequence>
<evidence type="ECO:0000313" key="1">
    <source>
        <dbReference type="EMBL" id="HAR51542.1"/>
    </source>
</evidence>
<gene>
    <name evidence="1" type="ORF">DCS45_06635</name>
</gene>